<keyword evidence="3 8" id="KW-0479">Metal-binding</keyword>
<evidence type="ECO:0000256" key="3">
    <source>
        <dbReference type="ARBA" id="ARBA00022723"/>
    </source>
</evidence>
<feature type="binding site" evidence="8">
    <location>
        <position position="40"/>
    </location>
    <ligand>
        <name>[4Fe-4S] cluster</name>
        <dbReference type="ChEBI" id="CHEBI:49883"/>
        <note>4Fe-4S-S-AdoMet</note>
    </ligand>
</feature>
<dbReference type="eggNOG" id="COG0602">
    <property type="taxonomic scope" value="Bacteria"/>
</dbReference>
<comment type="similarity">
    <text evidence="8">Belongs to the radical SAM superfamily. 7-carboxy-7-deazaguanine synthase family.</text>
</comment>
<dbReference type="GO" id="GO:0051539">
    <property type="term" value="F:4 iron, 4 sulfur cluster binding"/>
    <property type="evidence" value="ECO:0007669"/>
    <property type="project" value="UniProtKB-UniRule"/>
</dbReference>
<evidence type="ECO:0000256" key="6">
    <source>
        <dbReference type="ARBA" id="ARBA00023014"/>
    </source>
</evidence>
<feature type="binding site" evidence="8">
    <location>
        <begin position="130"/>
        <end position="132"/>
    </location>
    <ligand>
        <name>S-adenosyl-L-methionine</name>
        <dbReference type="ChEBI" id="CHEBI:59789"/>
    </ligand>
</feature>
<keyword evidence="11" id="KW-1185">Reference proteome</keyword>
<dbReference type="PIRSF" id="PIRSF000370">
    <property type="entry name" value="QueE"/>
    <property type="match status" value="1"/>
</dbReference>
<dbReference type="STRING" id="638303.Thal_0242"/>
<organism evidence="10 11">
    <name type="scientific">Thermocrinis albus (strain DSM 14484 / JCM 11386 / HI 11/12)</name>
    <dbReference type="NCBI Taxonomy" id="638303"/>
    <lineage>
        <taxon>Bacteria</taxon>
        <taxon>Pseudomonadati</taxon>
        <taxon>Aquificota</taxon>
        <taxon>Aquificia</taxon>
        <taxon>Aquificales</taxon>
        <taxon>Aquificaceae</taxon>
        <taxon>Thermocrinis</taxon>
    </lineage>
</organism>
<dbReference type="Pfam" id="PF04055">
    <property type="entry name" value="Radical_SAM"/>
    <property type="match status" value="1"/>
</dbReference>
<comment type="pathway">
    <text evidence="8">Purine metabolism; 7-cyano-7-deazaguanine biosynthesis.</text>
</comment>
<evidence type="ECO:0000256" key="7">
    <source>
        <dbReference type="ARBA" id="ARBA00023239"/>
    </source>
</evidence>
<dbReference type="RefSeq" id="WP_012991284.1">
    <property type="nucleotide sequence ID" value="NC_013894.1"/>
</dbReference>
<dbReference type="OrthoDB" id="9792276at2"/>
<comment type="cofactor">
    <cofactor evidence="8">
        <name>[4Fe-4S] cluster</name>
        <dbReference type="ChEBI" id="CHEBI:49883"/>
    </cofactor>
    <text evidence="8">Binds 1 [4Fe-4S] cluster. The cluster is coordinated with 3 cysteines and an exchangeable S-adenosyl-L-methionine.</text>
</comment>
<dbReference type="InterPro" id="IPR013785">
    <property type="entry name" value="Aldolase_TIM"/>
</dbReference>
<reference evidence="11" key="1">
    <citation type="journal article" date="2010" name="Stand. Genomic Sci.">
        <title>Complete genome sequence of Thermocrinis albus type strain (HI 11/12T).</title>
        <authorList>
            <person name="Wirth R."/>
            <person name="Sikorski J."/>
            <person name="Brambilla E."/>
            <person name="Misra M."/>
            <person name="Lapidus A."/>
            <person name="Copeland A."/>
            <person name="Nolan M."/>
            <person name="Lucas S."/>
            <person name="Chen F."/>
            <person name="Tice H."/>
            <person name="Cheng J.F."/>
            <person name="Han C."/>
            <person name="Detter J.C."/>
            <person name="Tapia R."/>
            <person name="Bruce D."/>
            <person name="Goodwin L."/>
            <person name="Pitluck S."/>
            <person name="Pati A."/>
            <person name="Anderson I."/>
            <person name="Ivanova N."/>
            <person name="Mavromatis K."/>
            <person name="Mikhailova N."/>
            <person name="Chen A."/>
            <person name="Palaniappan K."/>
            <person name="Bilek Y."/>
            <person name="Hader T."/>
            <person name="Land M."/>
            <person name="Hauser L."/>
            <person name="Chang Y.J."/>
            <person name="Jeffries C.D."/>
            <person name="Tindall B.J."/>
            <person name="Rohde M."/>
            <person name="Goker M."/>
            <person name="Bristow J."/>
            <person name="Eisen J.A."/>
            <person name="Markowitz V."/>
            <person name="Hugenholtz P."/>
            <person name="Kyrpides N.C."/>
            <person name="Klenk H.P."/>
        </authorList>
    </citation>
    <scope>NUCLEOTIDE SEQUENCE [LARGE SCALE GENOMIC DNA]</scope>
    <source>
        <strain evidence="11">DSM 14484 / JCM 11386 / HI 11/12</strain>
    </source>
</reference>
<sequence>MLRGEVRRKTALKVSEIYPSLQGEGLLVGTPSVFVRLQGCNLRCPWCDQPESLHPGGGALMSVEDVIGKVREYPHRHVVITGGEPFTQSFLTLLVEELLKEGFSVQIETNGTLWQKGMDTLASHIHITLSPKGVASWFVHPKVLLYARELKWVVDHLLTLDIILMPSFRRFLEEERVVLQPEGNKEIFLQKALSLQEELLSLGYRVRVLPQLHKLLGLK</sequence>
<name>D3SNZ0_THEAH</name>
<dbReference type="GO" id="GO:0000287">
    <property type="term" value="F:magnesium ion binding"/>
    <property type="evidence" value="ECO:0007669"/>
    <property type="project" value="UniProtKB-UniRule"/>
</dbReference>
<feature type="binding site" evidence="8">
    <location>
        <position position="36"/>
    </location>
    <ligand>
        <name>substrate</name>
    </ligand>
</feature>
<dbReference type="AlphaFoldDB" id="D3SNZ0"/>
<keyword evidence="5 8" id="KW-0408">Iron</keyword>
<comment type="catalytic activity">
    <reaction evidence="8">
        <text>6-carboxy-5,6,7,8-tetrahydropterin + H(+) = 7-carboxy-7-carbaguanine + NH4(+)</text>
        <dbReference type="Rhea" id="RHEA:27974"/>
        <dbReference type="ChEBI" id="CHEBI:15378"/>
        <dbReference type="ChEBI" id="CHEBI:28938"/>
        <dbReference type="ChEBI" id="CHEBI:61032"/>
        <dbReference type="ChEBI" id="CHEBI:61036"/>
        <dbReference type="EC" id="4.3.99.3"/>
    </reaction>
</comment>
<feature type="binding site" evidence="8">
    <location>
        <position position="81"/>
    </location>
    <ligand>
        <name>substrate</name>
    </ligand>
</feature>
<proteinExistence type="inferred from homology"/>
<feature type="binding site" evidence="8">
    <location>
        <begin position="46"/>
        <end position="48"/>
    </location>
    <ligand>
        <name>S-adenosyl-L-methionine</name>
        <dbReference type="ChEBI" id="CHEBI:59789"/>
    </ligand>
</feature>
<dbReference type="InterPro" id="IPR007197">
    <property type="entry name" value="rSAM"/>
</dbReference>
<dbReference type="HOGENOM" id="CLU_066739_1_0_0"/>
<evidence type="ECO:0000256" key="5">
    <source>
        <dbReference type="ARBA" id="ARBA00023004"/>
    </source>
</evidence>
<comment type="cofactor">
    <cofactor evidence="8">
        <name>Mg(2+)</name>
        <dbReference type="ChEBI" id="CHEBI:18420"/>
    </cofactor>
</comment>
<dbReference type="SUPFAM" id="SSF102114">
    <property type="entry name" value="Radical SAM enzymes"/>
    <property type="match status" value="1"/>
</dbReference>
<evidence type="ECO:0000256" key="2">
    <source>
        <dbReference type="ARBA" id="ARBA00022691"/>
    </source>
</evidence>
<dbReference type="EC" id="4.3.99.3" evidence="8"/>
<comment type="cofactor">
    <cofactor evidence="8">
        <name>S-adenosyl-L-methionine</name>
        <dbReference type="ChEBI" id="CHEBI:59789"/>
    </cofactor>
    <text evidence="8">Binds 1 S-adenosyl-L-methionine per subunit.</text>
</comment>
<feature type="binding site" evidence="8">
    <location>
        <position position="44"/>
    </location>
    <ligand>
        <name>[4Fe-4S] cluster</name>
        <dbReference type="ChEBI" id="CHEBI:49883"/>
        <note>4Fe-4S-S-AdoMet</note>
    </ligand>
</feature>
<dbReference type="CDD" id="cd01335">
    <property type="entry name" value="Radical_SAM"/>
    <property type="match status" value="1"/>
</dbReference>
<gene>
    <name evidence="8" type="primary">queE</name>
    <name evidence="10" type="ordered locus">Thal_0242</name>
</gene>
<feature type="binding site" evidence="8">
    <location>
        <begin position="21"/>
        <end position="23"/>
    </location>
    <ligand>
        <name>substrate</name>
    </ligand>
</feature>
<dbReference type="SFLD" id="SFLDS00029">
    <property type="entry name" value="Radical_SAM"/>
    <property type="match status" value="1"/>
</dbReference>
<feature type="domain" description="Radical SAM core" evidence="9">
    <location>
        <begin position="27"/>
        <end position="219"/>
    </location>
</feature>
<keyword evidence="4 8" id="KW-0460">Magnesium</keyword>
<feature type="binding site" evidence="8">
    <location>
        <position position="83"/>
    </location>
    <ligand>
        <name>S-adenosyl-L-methionine</name>
        <dbReference type="ChEBI" id="CHEBI:59789"/>
    </ligand>
</feature>
<dbReference type="HAMAP" id="MF_00917">
    <property type="entry name" value="QueE"/>
    <property type="match status" value="1"/>
</dbReference>
<evidence type="ECO:0000256" key="8">
    <source>
        <dbReference type="HAMAP-Rule" id="MF_00917"/>
    </source>
</evidence>
<keyword evidence="6 8" id="KW-0411">Iron-sulfur</keyword>
<evidence type="ECO:0000313" key="10">
    <source>
        <dbReference type="EMBL" id="ADC88877.1"/>
    </source>
</evidence>
<comment type="function">
    <text evidence="8">Catalyzes the complex heterocyclic radical-mediated conversion of 6-carboxy-5,6,7,8-tetrahydropterin (CPH4) to 7-carboxy-7-deazaguanine (CDG), a step common to the biosynthetic pathways of all 7-deazapurine-containing compounds.</text>
</comment>
<dbReference type="PANTHER" id="PTHR42836">
    <property type="entry name" value="7-CARBOXY-7-DEAZAGUANINE SYNTHASE"/>
    <property type="match status" value="1"/>
</dbReference>
<dbReference type="PANTHER" id="PTHR42836:SF1">
    <property type="entry name" value="7-CARBOXY-7-DEAZAGUANINE SYNTHASE"/>
    <property type="match status" value="1"/>
</dbReference>
<dbReference type="PROSITE" id="PS51918">
    <property type="entry name" value="RADICAL_SAM"/>
    <property type="match status" value="1"/>
</dbReference>
<comment type="subunit">
    <text evidence="8">Homodimer.</text>
</comment>
<dbReference type="Gene3D" id="3.20.20.70">
    <property type="entry name" value="Aldolase class I"/>
    <property type="match status" value="1"/>
</dbReference>
<evidence type="ECO:0000259" key="9">
    <source>
        <dbReference type="PROSITE" id="PS51918"/>
    </source>
</evidence>
<dbReference type="InterPro" id="IPR058240">
    <property type="entry name" value="rSAM_sf"/>
</dbReference>
<accession>D3SNZ0</accession>
<keyword evidence="7 8" id="KW-0456">Lyase</keyword>
<evidence type="ECO:0000256" key="1">
    <source>
        <dbReference type="ARBA" id="ARBA00022485"/>
    </source>
</evidence>
<evidence type="ECO:0000256" key="4">
    <source>
        <dbReference type="ARBA" id="ARBA00022842"/>
    </source>
</evidence>
<feature type="binding site" evidence="8">
    <location>
        <position position="47"/>
    </location>
    <ligand>
        <name>[4Fe-4S] cluster</name>
        <dbReference type="ChEBI" id="CHEBI:49883"/>
        <note>4Fe-4S-S-AdoMet</note>
    </ligand>
</feature>
<keyword evidence="2 8" id="KW-0949">S-adenosyl-L-methionine</keyword>
<dbReference type="EMBL" id="CP001931">
    <property type="protein sequence ID" value="ADC88877.1"/>
    <property type="molecule type" value="Genomic_DNA"/>
</dbReference>
<dbReference type="Proteomes" id="UP000002043">
    <property type="component" value="Chromosome"/>
</dbReference>
<protein>
    <recommendedName>
        <fullName evidence="8">7-carboxy-7-deazaguanine synthase</fullName>
        <shortName evidence="8">CDG synthase</shortName>
        <ecNumber evidence="8">4.3.99.3</ecNumber>
    </recommendedName>
    <alternativeName>
        <fullName evidence="8">Queuosine biosynthesis protein QueE</fullName>
    </alternativeName>
</protein>
<dbReference type="GO" id="GO:1904047">
    <property type="term" value="F:S-adenosyl-L-methionine binding"/>
    <property type="evidence" value="ECO:0007669"/>
    <property type="project" value="UniProtKB-UniRule"/>
</dbReference>
<dbReference type="KEGG" id="tal:Thal_0242"/>
<dbReference type="UniPathway" id="UPA00391"/>
<dbReference type="GO" id="GO:0016840">
    <property type="term" value="F:carbon-nitrogen lyase activity"/>
    <property type="evidence" value="ECO:0007669"/>
    <property type="project" value="UniProtKB-UniRule"/>
</dbReference>
<evidence type="ECO:0000313" key="11">
    <source>
        <dbReference type="Proteomes" id="UP000002043"/>
    </source>
</evidence>
<comment type="caution">
    <text evidence="8">Lacks conserved residue(s) required for the propagation of feature annotation.</text>
</comment>
<keyword evidence="8" id="KW-0671">Queuosine biosynthesis</keyword>
<dbReference type="GO" id="GO:0008616">
    <property type="term" value="P:tRNA queuosine(34) biosynthetic process"/>
    <property type="evidence" value="ECO:0007669"/>
    <property type="project" value="UniProtKB-UniRule"/>
</dbReference>
<dbReference type="InterPro" id="IPR024924">
    <property type="entry name" value="7-CO-7-deazaguanine_synth-like"/>
</dbReference>
<keyword evidence="1 8" id="KW-0004">4Fe-4S</keyword>